<organism evidence="2 3">
    <name type="scientific">Turnera subulata</name>
    <dbReference type="NCBI Taxonomy" id="218843"/>
    <lineage>
        <taxon>Eukaryota</taxon>
        <taxon>Viridiplantae</taxon>
        <taxon>Streptophyta</taxon>
        <taxon>Embryophyta</taxon>
        <taxon>Tracheophyta</taxon>
        <taxon>Spermatophyta</taxon>
        <taxon>Magnoliopsida</taxon>
        <taxon>eudicotyledons</taxon>
        <taxon>Gunneridae</taxon>
        <taxon>Pentapetalae</taxon>
        <taxon>rosids</taxon>
        <taxon>fabids</taxon>
        <taxon>Malpighiales</taxon>
        <taxon>Passifloraceae</taxon>
        <taxon>Turnera</taxon>
    </lineage>
</organism>
<keyword evidence="3" id="KW-1185">Reference proteome</keyword>
<dbReference type="GO" id="GO:0009976">
    <property type="term" value="F:tocopherol cyclase activity"/>
    <property type="evidence" value="ECO:0007669"/>
    <property type="project" value="InterPro"/>
</dbReference>
<proteinExistence type="predicted"/>
<protein>
    <submittedName>
        <fullName evidence="2">Tocopherol cyclase, chloroplastic</fullName>
    </submittedName>
</protein>
<feature type="transmembrane region" description="Helical" evidence="1">
    <location>
        <begin position="12"/>
        <end position="30"/>
    </location>
</feature>
<dbReference type="EMBL" id="JAKUCV010005542">
    <property type="protein sequence ID" value="KAJ4830767.1"/>
    <property type="molecule type" value="Genomic_DNA"/>
</dbReference>
<dbReference type="PANTHER" id="PTHR35309">
    <property type="match status" value="1"/>
</dbReference>
<reference evidence="2" key="1">
    <citation type="submission" date="2022-02" db="EMBL/GenBank/DDBJ databases">
        <authorList>
            <person name="Henning P.M."/>
            <person name="McCubbin A.G."/>
            <person name="Shore J.S."/>
        </authorList>
    </citation>
    <scope>NUCLEOTIDE SEQUENCE</scope>
    <source>
        <strain evidence="2">F60SS</strain>
        <tissue evidence="2">Leaves</tissue>
    </source>
</reference>
<gene>
    <name evidence="2" type="primary">VTE1_2</name>
    <name evidence="2" type="ORF">Tsubulata_020804</name>
</gene>
<sequence length="257" mass="29316">MYLINHLNYSFYLSKYIFSGLSVLVLDVMWKNLTRSQFVCWIEWEGERFEFKDAPSYSEKNWGEAFPKKWFWVQCNVFEGASGGVALTAAGGVRKLLGPEVFENPALIGVHYDGDFYEFAPWNGVLNWEIAPWGSWYMSAENETHLVQLEVTTKDLGTILRAPSEEAGLAPASKHTGAGVLKLQMWERKHDGSKGKLVLEVTSDMAEAGVGGGPWLYTWKGKTFLPKFYRSALQLTFDLDSIFRWFPLLERFRPPGF</sequence>
<keyword evidence="1" id="KW-1133">Transmembrane helix</keyword>
<keyword evidence="1" id="KW-0472">Membrane</keyword>
<evidence type="ECO:0000313" key="3">
    <source>
        <dbReference type="Proteomes" id="UP001141552"/>
    </source>
</evidence>
<dbReference type="PANTHER" id="PTHR35309:SF2">
    <property type="entry name" value="TOCOPHEROL CYCLASE, CHLOROPLASTIC"/>
    <property type="match status" value="1"/>
</dbReference>
<dbReference type="InterPro" id="IPR025893">
    <property type="entry name" value="Tocopherol_cyclase"/>
</dbReference>
<evidence type="ECO:0000313" key="2">
    <source>
        <dbReference type="EMBL" id="KAJ4830767.1"/>
    </source>
</evidence>
<keyword evidence="1" id="KW-0812">Transmembrane</keyword>
<reference evidence="2" key="2">
    <citation type="journal article" date="2023" name="Plants (Basel)">
        <title>Annotation of the Turnera subulata (Passifloraceae) Draft Genome Reveals the S-Locus Evolved after the Divergence of Turneroideae from Passifloroideae in a Stepwise Manner.</title>
        <authorList>
            <person name="Henning P.M."/>
            <person name="Roalson E.H."/>
            <person name="Mir W."/>
            <person name="McCubbin A.G."/>
            <person name="Shore J.S."/>
        </authorList>
    </citation>
    <scope>NUCLEOTIDE SEQUENCE</scope>
    <source>
        <strain evidence="2">F60SS</strain>
    </source>
</reference>
<dbReference type="AlphaFoldDB" id="A0A9Q0FI33"/>
<name>A0A9Q0FI33_9ROSI</name>
<comment type="caution">
    <text evidence="2">The sequence shown here is derived from an EMBL/GenBank/DDBJ whole genome shotgun (WGS) entry which is preliminary data.</text>
</comment>
<accession>A0A9Q0FI33</accession>
<dbReference type="Proteomes" id="UP001141552">
    <property type="component" value="Unassembled WGS sequence"/>
</dbReference>
<evidence type="ECO:0000256" key="1">
    <source>
        <dbReference type="SAM" id="Phobius"/>
    </source>
</evidence>
<dbReference type="Pfam" id="PF14249">
    <property type="entry name" value="Tocopherol_cycl"/>
    <property type="match status" value="1"/>
</dbReference>
<dbReference type="OrthoDB" id="38968at2759"/>